<dbReference type="KEGG" id="knv:Pan216_14670"/>
<sequence length="536" mass="59323">MSESLLKKLGRIRWRLATREALSVFLGTLTVTLLGSSVALVIARFVGVSGGMGTSLLISLGLSLAAAVVTIVWRGPSRLETALWVDRQFRLRERISTLLALDPESVESEAGQALAADVERQLERVDPREASPLRIPRHGWTPVPACVALLAIGMTVPTEPVSWWAKSDEPPTVEERDVVEREAKVLERRMAERKKSLPEGDKAEDLAALEQKITQAHRELRKDKDLGAKQALLKLSDLAQEIERRREQLESVEAIKQALSRMPRPESGPGESLARALRDGDFSKAQKALDELRKQLEAGKLSPEKKEELRKQFAKMQQRLNRVAEQTKRLEQMAKAGVPKELQKMLDKKKASLQQLKDLAKQMGKCSKCMGNKAGQQGQGQNQGAGSQASASDLRQSLDMAEQILKELSQDEESLRWLDEVSKDLAQCRGGLCDGMDGRRPGEGLGKGNGQGDRPEAEDDTRGRRTKSPTKFRPGEAYITGRMNAPSFKGDSKAEIQAAVAAAERSANEAISRQKVPRDLRDHAQDYFRNLHEGTK</sequence>
<dbReference type="OrthoDB" id="250171at2"/>
<evidence type="ECO:0000256" key="2">
    <source>
        <dbReference type="SAM" id="MobiDB-lite"/>
    </source>
</evidence>
<dbReference type="Proteomes" id="UP000317093">
    <property type="component" value="Chromosome"/>
</dbReference>
<evidence type="ECO:0000313" key="4">
    <source>
        <dbReference type="EMBL" id="QDU60620.1"/>
    </source>
</evidence>
<keyword evidence="3" id="KW-0472">Membrane</keyword>
<evidence type="ECO:0000313" key="5">
    <source>
        <dbReference type="Proteomes" id="UP000317093"/>
    </source>
</evidence>
<gene>
    <name evidence="4" type="ORF">Pan216_14670</name>
</gene>
<keyword evidence="3" id="KW-0812">Transmembrane</keyword>
<feature type="coiled-coil region" evidence="1">
    <location>
        <begin position="176"/>
        <end position="262"/>
    </location>
</feature>
<accession>A0A518B0Y0</accession>
<feature type="coiled-coil region" evidence="1">
    <location>
        <begin position="306"/>
        <end position="362"/>
    </location>
</feature>
<feature type="region of interest" description="Disordered" evidence="2">
    <location>
        <begin position="432"/>
        <end position="476"/>
    </location>
</feature>
<feature type="region of interest" description="Disordered" evidence="2">
    <location>
        <begin position="371"/>
        <end position="394"/>
    </location>
</feature>
<dbReference type="RefSeq" id="WP_145256744.1">
    <property type="nucleotide sequence ID" value="NZ_CP036279.1"/>
</dbReference>
<evidence type="ECO:0000256" key="1">
    <source>
        <dbReference type="SAM" id="Coils"/>
    </source>
</evidence>
<organism evidence="4 5">
    <name type="scientific">Kolteria novifilia</name>
    <dbReference type="NCBI Taxonomy" id="2527975"/>
    <lineage>
        <taxon>Bacteria</taxon>
        <taxon>Pseudomonadati</taxon>
        <taxon>Planctomycetota</taxon>
        <taxon>Planctomycetia</taxon>
        <taxon>Kolteriales</taxon>
        <taxon>Kolteriaceae</taxon>
        <taxon>Kolteria</taxon>
    </lineage>
</organism>
<feature type="transmembrane region" description="Helical" evidence="3">
    <location>
        <begin position="21"/>
        <end position="46"/>
    </location>
</feature>
<keyword evidence="1" id="KW-0175">Coiled coil</keyword>
<protein>
    <recommendedName>
        <fullName evidence="6">Chromosome partition protein Smc</fullName>
    </recommendedName>
</protein>
<dbReference type="EMBL" id="CP036279">
    <property type="protein sequence ID" value="QDU60620.1"/>
    <property type="molecule type" value="Genomic_DNA"/>
</dbReference>
<evidence type="ECO:0008006" key="6">
    <source>
        <dbReference type="Google" id="ProtNLM"/>
    </source>
</evidence>
<dbReference type="AlphaFoldDB" id="A0A518B0Y0"/>
<reference evidence="4 5" key="1">
    <citation type="submission" date="2019-02" db="EMBL/GenBank/DDBJ databases">
        <title>Deep-cultivation of Planctomycetes and their phenomic and genomic characterization uncovers novel biology.</title>
        <authorList>
            <person name="Wiegand S."/>
            <person name="Jogler M."/>
            <person name="Boedeker C."/>
            <person name="Pinto D."/>
            <person name="Vollmers J."/>
            <person name="Rivas-Marin E."/>
            <person name="Kohn T."/>
            <person name="Peeters S.H."/>
            <person name="Heuer A."/>
            <person name="Rast P."/>
            <person name="Oberbeckmann S."/>
            <person name="Bunk B."/>
            <person name="Jeske O."/>
            <person name="Meyerdierks A."/>
            <person name="Storesund J.E."/>
            <person name="Kallscheuer N."/>
            <person name="Luecker S."/>
            <person name="Lage O.M."/>
            <person name="Pohl T."/>
            <person name="Merkel B.J."/>
            <person name="Hornburger P."/>
            <person name="Mueller R.-W."/>
            <person name="Bruemmer F."/>
            <person name="Labrenz M."/>
            <person name="Spormann A.M."/>
            <person name="Op den Camp H."/>
            <person name="Overmann J."/>
            <person name="Amann R."/>
            <person name="Jetten M.S.M."/>
            <person name="Mascher T."/>
            <person name="Medema M.H."/>
            <person name="Devos D.P."/>
            <person name="Kaster A.-K."/>
            <person name="Ovreas L."/>
            <person name="Rohde M."/>
            <person name="Galperin M.Y."/>
            <person name="Jogler C."/>
        </authorList>
    </citation>
    <scope>NUCLEOTIDE SEQUENCE [LARGE SCALE GENOMIC DNA]</scope>
    <source>
        <strain evidence="4 5">Pan216</strain>
    </source>
</reference>
<evidence type="ECO:0000256" key="3">
    <source>
        <dbReference type="SAM" id="Phobius"/>
    </source>
</evidence>
<proteinExistence type="predicted"/>
<keyword evidence="3" id="KW-1133">Transmembrane helix</keyword>
<keyword evidence="5" id="KW-1185">Reference proteome</keyword>
<name>A0A518B0Y0_9BACT</name>